<proteinExistence type="predicted"/>
<dbReference type="InterPro" id="IPR034660">
    <property type="entry name" value="DinB/YfiT-like"/>
</dbReference>
<dbReference type="RefSeq" id="WP_002135863.1">
    <property type="nucleotide sequence ID" value="NZ_CP035987.1"/>
</dbReference>
<dbReference type="AlphaFoldDB" id="A0A109GF00"/>
<reference evidence="1 2" key="1">
    <citation type="submission" date="2016-01" db="EMBL/GenBank/DDBJ databases">
        <authorList>
            <person name="McClelland M."/>
            <person name="Jain A."/>
            <person name="Saraogi P."/>
            <person name="Mendelson R."/>
            <person name="Westerman R."/>
            <person name="SanMiguel P."/>
            <person name="Csonka L."/>
        </authorList>
    </citation>
    <scope>NUCLEOTIDE SEQUENCE [LARGE SCALE GENOMIC DNA]</scope>
    <source>
        <strain evidence="1 2">PE8-15</strain>
    </source>
</reference>
<comment type="caution">
    <text evidence="1">The sequence shown here is derived from an EMBL/GenBank/DDBJ whole genome shotgun (WGS) entry which is preliminary data.</text>
</comment>
<organism evidence="1 2">
    <name type="scientific">Bacillus mycoides</name>
    <dbReference type="NCBI Taxonomy" id="1405"/>
    <lineage>
        <taxon>Bacteria</taxon>
        <taxon>Bacillati</taxon>
        <taxon>Bacillota</taxon>
        <taxon>Bacilli</taxon>
        <taxon>Bacillales</taxon>
        <taxon>Bacillaceae</taxon>
        <taxon>Bacillus</taxon>
        <taxon>Bacillus cereus group</taxon>
    </lineage>
</organism>
<dbReference type="Proteomes" id="UP000065797">
    <property type="component" value="Unassembled WGS sequence"/>
</dbReference>
<protein>
    <recommendedName>
        <fullName evidence="3">DUF1572 domain-containing protein</fullName>
    </recommendedName>
</protein>
<evidence type="ECO:0000313" key="1">
    <source>
        <dbReference type="EMBL" id="KWU65373.1"/>
    </source>
</evidence>
<dbReference type="Pfam" id="PF07609">
    <property type="entry name" value="DUF1572"/>
    <property type="match status" value="1"/>
</dbReference>
<dbReference type="SUPFAM" id="SSF109854">
    <property type="entry name" value="DinB/YfiT-like putative metalloenzymes"/>
    <property type="match status" value="1"/>
</dbReference>
<accession>A0A1S9XVP6</accession>
<evidence type="ECO:0008006" key="3">
    <source>
        <dbReference type="Google" id="ProtNLM"/>
    </source>
</evidence>
<dbReference type="EMBL" id="LRPH01000038">
    <property type="protein sequence ID" value="KWU65373.1"/>
    <property type="molecule type" value="Genomic_DNA"/>
</dbReference>
<accession>A0A109GF00</accession>
<dbReference type="InterPro" id="IPR011466">
    <property type="entry name" value="DUF1572"/>
</dbReference>
<dbReference type="Gene3D" id="1.20.120.450">
    <property type="entry name" value="dinb family like domain"/>
    <property type="match status" value="1"/>
</dbReference>
<sequence length="188" mass="21884">MEQKLVSVKVGGNMDIGREYLQCAISNFKTTKQQGERVLSQLSYEQIQWSSHEETNSIAIIMKHLHGNMRSRWTEFLTSDGEKIDRNRDGEFEGGYNSKQEALAAWQEGWEYVFKTMDTLTAEQILQKVYIRGEEHTVMQAIERQISHYALHIGQIIYIGKMLKENEWECLSIPRGQSTSYLQKKRST</sequence>
<gene>
    <name evidence="1" type="ORF">AWW70_10400</name>
</gene>
<evidence type="ECO:0000313" key="2">
    <source>
        <dbReference type="Proteomes" id="UP000065797"/>
    </source>
</evidence>
<name>A0A109GF00_BACMY</name>